<name>A0A0A1T9Z5_9HYPO</name>
<organism evidence="2 3">
    <name type="scientific">[Torrubiella] hemipterigena</name>
    <dbReference type="NCBI Taxonomy" id="1531966"/>
    <lineage>
        <taxon>Eukaryota</taxon>
        <taxon>Fungi</taxon>
        <taxon>Dikarya</taxon>
        <taxon>Ascomycota</taxon>
        <taxon>Pezizomycotina</taxon>
        <taxon>Sordariomycetes</taxon>
        <taxon>Hypocreomycetidae</taxon>
        <taxon>Hypocreales</taxon>
        <taxon>Clavicipitaceae</taxon>
        <taxon>Clavicipitaceae incertae sedis</taxon>
        <taxon>'Torrubiella' clade</taxon>
    </lineage>
</organism>
<gene>
    <name evidence="2" type="ORF">VHEMI09471</name>
</gene>
<proteinExistence type="predicted"/>
<evidence type="ECO:0000256" key="1">
    <source>
        <dbReference type="SAM" id="SignalP"/>
    </source>
</evidence>
<feature type="chain" id="PRO_5001989998" evidence="1">
    <location>
        <begin position="20"/>
        <end position="265"/>
    </location>
</feature>
<dbReference type="Proteomes" id="UP000039046">
    <property type="component" value="Unassembled WGS sequence"/>
</dbReference>
<evidence type="ECO:0000313" key="2">
    <source>
        <dbReference type="EMBL" id="CEJ93911.1"/>
    </source>
</evidence>
<dbReference type="HOGENOM" id="CLU_1050482_0_0_1"/>
<dbReference type="AlphaFoldDB" id="A0A0A1T9Z5"/>
<keyword evidence="1" id="KW-0732">Signal</keyword>
<keyword evidence="3" id="KW-1185">Reference proteome</keyword>
<sequence length="265" mass="28696">MRTFTILPLLLGGSQLCSAIDTSLPPPPSSQAAPPELEIKIPEPGNCTLGTDKNFTSGDLCEFSCSFGICPTKACECLQHGKPKPFPQEDKTKLSVRAFEDQNDEMNILCLFACKHGHCPESFCDTDPIPAAREHSDQFACITNDLDHGAPECKEKAPDIVGDARKKNADNCAIFEDPKESQDFKIADCFNFCKPQLDAGAAAGNTTNYGCVGHFPLDKPIPYQYDGRPKGHGVAVGKCQCNNPLVTEIAEFVIQGLAMAAEVRR</sequence>
<feature type="signal peptide" evidence="1">
    <location>
        <begin position="1"/>
        <end position="19"/>
    </location>
</feature>
<dbReference type="EMBL" id="CDHN01000006">
    <property type="protein sequence ID" value="CEJ93911.1"/>
    <property type="molecule type" value="Genomic_DNA"/>
</dbReference>
<reference evidence="2 3" key="1">
    <citation type="journal article" date="2015" name="Genome Announc.">
        <title>Draft Genome Sequence and Gene Annotation of the Entomopathogenic Fungus Verticillium hemipterigenum.</title>
        <authorList>
            <person name="Horn F."/>
            <person name="Habel A."/>
            <person name="Scharf D.H."/>
            <person name="Dworschak J."/>
            <person name="Brakhage A.A."/>
            <person name="Guthke R."/>
            <person name="Hertweck C."/>
            <person name="Linde J."/>
        </authorList>
    </citation>
    <scope>NUCLEOTIDE SEQUENCE [LARGE SCALE GENOMIC DNA]</scope>
</reference>
<accession>A0A0A1T9Z5</accession>
<dbReference type="STRING" id="1531966.A0A0A1T9Z5"/>
<dbReference type="OrthoDB" id="5088977at2759"/>
<protein>
    <submittedName>
        <fullName evidence="2">Uncharacterized protein</fullName>
    </submittedName>
</protein>
<evidence type="ECO:0000313" key="3">
    <source>
        <dbReference type="Proteomes" id="UP000039046"/>
    </source>
</evidence>